<organism evidence="1 2">
    <name type="scientific">Austropuccinia psidii MF-1</name>
    <dbReference type="NCBI Taxonomy" id="1389203"/>
    <lineage>
        <taxon>Eukaryota</taxon>
        <taxon>Fungi</taxon>
        <taxon>Dikarya</taxon>
        <taxon>Basidiomycota</taxon>
        <taxon>Pucciniomycotina</taxon>
        <taxon>Pucciniomycetes</taxon>
        <taxon>Pucciniales</taxon>
        <taxon>Sphaerophragmiaceae</taxon>
        <taxon>Austropuccinia</taxon>
    </lineage>
</organism>
<sequence length="246" mass="27947">MKLIPVTEEEILLVVLEEEARIRAEILAMALFNIVNLQSGSKNLDLRLNQNLILMKTLVKTITRFLESGGDDQISMKMNMMQIFIEILVETIKLIFEQGKIGNKKIGFKKMTNERNLKGMEIMSWLGGGFKSGENKKEIGESLICEGEDLKLIIKGENGLRSPSLLHLKNFENEFQFKHQDSMLEGNGLFGWKNELIKILIGSGNLDLNHSNSNETQLHNLQHQFFNSNQVILSPLFNSLTKLLSD</sequence>
<dbReference type="AlphaFoldDB" id="A0A9Q3E8X1"/>
<evidence type="ECO:0000313" key="1">
    <source>
        <dbReference type="EMBL" id="MBW0518325.1"/>
    </source>
</evidence>
<gene>
    <name evidence="1" type="ORF">O181_058040</name>
</gene>
<evidence type="ECO:0000313" key="2">
    <source>
        <dbReference type="Proteomes" id="UP000765509"/>
    </source>
</evidence>
<keyword evidence="2" id="KW-1185">Reference proteome</keyword>
<dbReference type="EMBL" id="AVOT02026558">
    <property type="protein sequence ID" value="MBW0518325.1"/>
    <property type="molecule type" value="Genomic_DNA"/>
</dbReference>
<comment type="caution">
    <text evidence="1">The sequence shown here is derived from an EMBL/GenBank/DDBJ whole genome shotgun (WGS) entry which is preliminary data.</text>
</comment>
<proteinExistence type="predicted"/>
<accession>A0A9Q3E8X1</accession>
<protein>
    <submittedName>
        <fullName evidence="1">Uncharacterized protein</fullName>
    </submittedName>
</protein>
<reference evidence="1" key="1">
    <citation type="submission" date="2021-03" db="EMBL/GenBank/DDBJ databases">
        <title>Draft genome sequence of rust myrtle Austropuccinia psidii MF-1, a brazilian biotype.</title>
        <authorList>
            <person name="Quecine M.C."/>
            <person name="Pachon D.M.R."/>
            <person name="Bonatelli M.L."/>
            <person name="Correr F.H."/>
            <person name="Franceschini L.M."/>
            <person name="Leite T.F."/>
            <person name="Margarido G.R.A."/>
            <person name="Almeida C.A."/>
            <person name="Ferrarezi J.A."/>
            <person name="Labate C.A."/>
        </authorList>
    </citation>
    <scope>NUCLEOTIDE SEQUENCE</scope>
    <source>
        <strain evidence="1">MF-1</strain>
    </source>
</reference>
<name>A0A9Q3E8X1_9BASI</name>
<dbReference type="Proteomes" id="UP000765509">
    <property type="component" value="Unassembled WGS sequence"/>
</dbReference>